<protein>
    <submittedName>
        <fullName evidence="3">SAM-dependent methyltransferase</fullName>
    </submittedName>
</protein>
<dbReference type="GO" id="GO:0008168">
    <property type="term" value="F:methyltransferase activity"/>
    <property type="evidence" value="ECO:0007669"/>
    <property type="project" value="UniProtKB-KW"/>
</dbReference>
<sequence length="212" mass="23752">MDRKTVDYYNRKASEIAERYNSIESPLKSLIHLLFKKGDRILDIGCGSGRDTALMLGGDLDAYGVDPGDVLLTEAERIYPELSGRLFRGSLPDLPSRLPSPFDHLYMSAVIMHIPDKELHSCAIALRNLLNPGGTLVLSHCPQREGLGDDKRDESGRLFILRSSDQIASLFEGLGFRKKQLFQNRDALGREGIVWETLVLEYGGEDVFSRKK</sequence>
<dbReference type="PANTHER" id="PTHR43861">
    <property type="entry name" value="TRANS-ACONITATE 2-METHYLTRANSFERASE-RELATED"/>
    <property type="match status" value="1"/>
</dbReference>
<evidence type="ECO:0000313" key="3">
    <source>
        <dbReference type="EMBL" id="MBB6481857.1"/>
    </source>
</evidence>
<keyword evidence="1 3" id="KW-0808">Transferase</keyword>
<accession>A0A841RF63</accession>
<dbReference type="CDD" id="cd02440">
    <property type="entry name" value="AdoMet_MTases"/>
    <property type="match status" value="1"/>
</dbReference>
<keyword evidence="4" id="KW-1185">Reference proteome</keyword>
<dbReference type="RefSeq" id="WP_184748093.1">
    <property type="nucleotide sequence ID" value="NZ_JACHGJ010000008.1"/>
</dbReference>
<dbReference type="SUPFAM" id="SSF53335">
    <property type="entry name" value="S-adenosyl-L-methionine-dependent methyltransferases"/>
    <property type="match status" value="1"/>
</dbReference>
<dbReference type="AlphaFoldDB" id="A0A841RF63"/>
<organism evidence="3 4">
    <name type="scientific">Spirochaeta isovalerica</name>
    <dbReference type="NCBI Taxonomy" id="150"/>
    <lineage>
        <taxon>Bacteria</taxon>
        <taxon>Pseudomonadati</taxon>
        <taxon>Spirochaetota</taxon>
        <taxon>Spirochaetia</taxon>
        <taxon>Spirochaetales</taxon>
        <taxon>Spirochaetaceae</taxon>
        <taxon>Spirochaeta</taxon>
    </lineage>
</organism>
<gene>
    <name evidence="3" type="ORF">HNR50_003538</name>
</gene>
<dbReference type="GO" id="GO:0032259">
    <property type="term" value="P:methylation"/>
    <property type="evidence" value="ECO:0007669"/>
    <property type="project" value="UniProtKB-KW"/>
</dbReference>
<dbReference type="InterPro" id="IPR041698">
    <property type="entry name" value="Methyltransf_25"/>
</dbReference>
<evidence type="ECO:0000256" key="1">
    <source>
        <dbReference type="ARBA" id="ARBA00022679"/>
    </source>
</evidence>
<dbReference type="EMBL" id="JACHGJ010000008">
    <property type="protein sequence ID" value="MBB6481857.1"/>
    <property type="molecule type" value="Genomic_DNA"/>
</dbReference>
<evidence type="ECO:0000259" key="2">
    <source>
        <dbReference type="Pfam" id="PF13649"/>
    </source>
</evidence>
<dbReference type="InterPro" id="IPR029063">
    <property type="entry name" value="SAM-dependent_MTases_sf"/>
</dbReference>
<feature type="domain" description="Methyltransferase" evidence="2">
    <location>
        <begin position="41"/>
        <end position="134"/>
    </location>
</feature>
<dbReference type="Proteomes" id="UP000587760">
    <property type="component" value="Unassembled WGS sequence"/>
</dbReference>
<evidence type="ECO:0000313" key="4">
    <source>
        <dbReference type="Proteomes" id="UP000587760"/>
    </source>
</evidence>
<keyword evidence="3" id="KW-0489">Methyltransferase</keyword>
<dbReference type="Gene3D" id="3.40.50.150">
    <property type="entry name" value="Vaccinia Virus protein VP39"/>
    <property type="match status" value="1"/>
</dbReference>
<comment type="caution">
    <text evidence="3">The sequence shown here is derived from an EMBL/GenBank/DDBJ whole genome shotgun (WGS) entry which is preliminary data.</text>
</comment>
<proteinExistence type="predicted"/>
<dbReference type="Pfam" id="PF13649">
    <property type="entry name" value="Methyltransf_25"/>
    <property type="match status" value="1"/>
</dbReference>
<name>A0A841RF63_9SPIO</name>
<reference evidence="3 4" key="1">
    <citation type="submission" date="2020-08" db="EMBL/GenBank/DDBJ databases">
        <title>Genomic Encyclopedia of Type Strains, Phase IV (KMG-IV): sequencing the most valuable type-strain genomes for metagenomic binning, comparative biology and taxonomic classification.</title>
        <authorList>
            <person name="Goeker M."/>
        </authorList>
    </citation>
    <scope>NUCLEOTIDE SEQUENCE [LARGE SCALE GENOMIC DNA]</scope>
    <source>
        <strain evidence="3 4">DSM 2461</strain>
    </source>
</reference>